<evidence type="ECO:0000313" key="2">
    <source>
        <dbReference type="Proteomes" id="UP000183192"/>
    </source>
</evidence>
<name>A0A1J4T6J3_9BACT</name>
<organism evidence="1 2">
    <name type="scientific">Candidatus Falkowbacteria bacterium CG1_02_37_44</name>
    <dbReference type="NCBI Taxonomy" id="1805146"/>
    <lineage>
        <taxon>Bacteria</taxon>
        <taxon>Candidatus Falkowiibacteriota</taxon>
    </lineage>
</organism>
<accession>A0A1J4T6J3</accession>
<protein>
    <submittedName>
        <fullName evidence="1">Uncharacterized protein</fullName>
    </submittedName>
</protein>
<dbReference type="STRING" id="1805146.AUJ27_03280"/>
<proteinExistence type="predicted"/>
<dbReference type="AlphaFoldDB" id="A0A1J4T6J3"/>
<evidence type="ECO:0000313" key="1">
    <source>
        <dbReference type="EMBL" id="OIO06993.1"/>
    </source>
</evidence>
<dbReference type="Proteomes" id="UP000183192">
    <property type="component" value="Unassembled WGS sequence"/>
</dbReference>
<sequence>MKKKTEEEILNEFKKEVKEYKIKTKGMTKAEKSRKFFRISEDTMKEMQAQSRFCFRGLLP</sequence>
<reference evidence="1 2" key="1">
    <citation type="journal article" date="2016" name="Environ. Microbiol.">
        <title>Genomic resolution of a cold subsurface aquifer community provides metabolic insights for novel microbes adapted to high CO concentrations.</title>
        <authorList>
            <person name="Probst A.J."/>
            <person name="Castelle C.J."/>
            <person name="Singh A."/>
            <person name="Brown C.T."/>
            <person name="Anantharaman K."/>
            <person name="Sharon I."/>
            <person name="Hug L.A."/>
            <person name="Burstein D."/>
            <person name="Emerson J.B."/>
            <person name="Thomas B.C."/>
            <person name="Banfield J.F."/>
        </authorList>
    </citation>
    <scope>NUCLEOTIDE SEQUENCE [LARGE SCALE GENOMIC DNA]</scope>
    <source>
        <strain evidence="1">CG1_02_37_44</strain>
    </source>
</reference>
<gene>
    <name evidence="1" type="ORF">AUJ27_03280</name>
</gene>
<dbReference type="EMBL" id="MNUU01000062">
    <property type="protein sequence ID" value="OIO06993.1"/>
    <property type="molecule type" value="Genomic_DNA"/>
</dbReference>
<comment type="caution">
    <text evidence="1">The sequence shown here is derived from an EMBL/GenBank/DDBJ whole genome shotgun (WGS) entry which is preliminary data.</text>
</comment>